<evidence type="ECO:0000313" key="3">
    <source>
        <dbReference type="Proteomes" id="UP000095751"/>
    </source>
</evidence>
<feature type="region of interest" description="Disordered" evidence="1">
    <location>
        <begin position="141"/>
        <end position="169"/>
    </location>
</feature>
<evidence type="ECO:0000256" key="1">
    <source>
        <dbReference type="SAM" id="MobiDB-lite"/>
    </source>
</evidence>
<sequence>MVEIGTIGPTASSDFALVPASEMQIRLSDIVFFSILLLGGSSFCAAIEVKYGNATKEGKTVALDTKFQKKDIPKFQKNSDREQTGKEFGTNIRLRTRRERGTVVIARQKRLKAEDIMKQEDEAALNQEYMSMFHGISMLMSMSMSMPPPPKELSKIRKAGPKRQKSKGR</sequence>
<feature type="compositionally biased region" description="Basic residues" evidence="1">
    <location>
        <begin position="156"/>
        <end position="169"/>
    </location>
</feature>
<evidence type="ECO:0000313" key="2">
    <source>
        <dbReference type="EMBL" id="OEU17761.1"/>
    </source>
</evidence>
<dbReference type="EMBL" id="KV784357">
    <property type="protein sequence ID" value="OEU17761.1"/>
    <property type="molecule type" value="Genomic_DNA"/>
</dbReference>
<reference evidence="2 3" key="1">
    <citation type="submission" date="2016-09" db="EMBL/GenBank/DDBJ databases">
        <title>Extensive genetic diversity and differential bi-allelic expression allows diatom success in the polar Southern Ocean.</title>
        <authorList>
            <consortium name="DOE Joint Genome Institute"/>
            <person name="Mock T."/>
            <person name="Otillar R.P."/>
            <person name="Strauss J."/>
            <person name="Dupont C."/>
            <person name="Frickenhaus S."/>
            <person name="Maumus F."/>
            <person name="Mcmullan M."/>
            <person name="Sanges R."/>
            <person name="Schmutz J."/>
            <person name="Toseland A."/>
            <person name="Valas R."/>
            <person name="Veluchamy A."/>
            <person name="Ward B.J."/>
            <person name="Allen A."/>
            <person name="Barry K."/>
            <person name="Falciatore A."/>
            <person name="Ferrante M."/>
            <person name="Fortunato A.E."/>
            <person name="Gloeckner G."/>
            <person name="Gruber A."/>
            <person name="Hipkin R."/>
            <person name="Janech M."/>
            <person name="Kroth P."/>
            <person name="Leese F."/>
            <person name="Lindquist E."/>
            <person name="Lyon B.R."/>
            <person name="Martin J."/>
            <person name="Mayer C."/>
            <person name="Parker M."/>
            <person name="Quesneville H."/>
            <person name="Raymond J."/>
            <person name="Uhlig C."/>
            <person name="Valentin K.U."/>
            <person name="Worden A.Z."/>
            <person name="Armbrust E.V."/>
            <person name="Bowler C."/>
            <person name="Green B."/>
            <person name="Moulton V."/>
            <person name="Van Oosterhout C."/>
            <person name="Grigoriev I."/>
        </authorList>
    </citation>
    <scope>NUCLEOTIDE SEQUENCE [LARGE SCALE GENOMIC DNA]</scope>
    <source>
        <strain evidence="2 3">CCMP1102</strain>
    </source>
</reference>
<dbReference type="InParanoid" id="A0A1E7FHV9"/>
<protein>
    <submittedName>
        <fullName evidence="2">Uncharacterized protein</fullName>
    </submittedName>
</protein>
<dbReference type="Proteomes" id="UP000095751">
    <property type="component" value="Unassembled WGS sequence"/>
</dbReference>
<proteinExistence type="predicted"/>
<dbReference type="KEGG" id="fcy:FRACYDRAFT_238186"/>
<gene>
    <name evidence="2" type="ORF">FRACYDRAFT_238186</name>
</gene>
<accession>A0A1E7FHV9</accession>
<name>A0A1E7FHV9_9STRA</name>
<dbReference type="AlphaFoldDB" id="A0A1E7FHV9"/>
<organism evidence="2 3">
    <name type="scientific">Fragilariopsis cylindrus CCMP1102</name>
    <dbReference type="NCBI Taxonomy" id="635003"/>
    <lineage>
        <taxon>Eukaryota</taxon>
        <taxon>Sar</taxon>
        <taxon>Stramenopiles</taxon>
        <taxon>Ochrophyta</taxon>
        <taxon>Bacillariophyta</taxon>
        <taxon>Bacillariophyceae</taxon>
        <taxon>Bacillariophycidae</taxon>
        <taxon>Bacillariales</taxon>
        <taxon>Bacillariaceae</taxon>
        <taxon>Fragilariopsis</taxon>
    </lineage>
</organism>
<keyword evidence="3" id="KW-1185">Reference proteome</keyword>